<dbReference type="EMBL" id="BHXC01000002">
    <property type="protein sequence ID" value="GCB87786.1"/>
    <property type="molecule type" value="Genomic_DNA"/>
</dbReference>
<sequence>MTLHIGDLYGPGCPHDSRIGRLVWDALRSQPLTLDDPAGTLRPLHTRDLVGALSALLRTAPAEPVLSLAGAVVTSSELAEVVRTAVRPVPLVPSGPARVPLPRAPPGPRPRPAGSRSRNFPTGSTPTPSGSPTKASTTSWRCELRYGCRPFPSQAGWGGRLPPPAPPGPPRLHRASDRRVVGIAPHHRRQAAARTGCRTAIAFSRIAHCATSSIVSAPAAPAPSAIVTFTQKARAYTCPSVSSSWSANSRL</sequence>
<evidence type="ECO:0000256" key="1">
    <source>
        <dbReference type="SAM" id="MobiDB-lite"/>
    </source>
</evidence>
<feature type="compositionally biased region" description="Low complexity" evidence="1">
    <location>
        <begin position="112"/>
        <end position="137"/>
    </location>
</feature>
<gene>
    <name evidence="2" type="ORF">SALB_00455</name>
</gene>
<feature type="compositionally biased region" description="Pro residues" evidence="1">
    <location>
        <begin position="102"/>
        <end position="111"/>
    </location>
</feature>
<dbReference type="InterPro" id="IPR036291">
    <property type="entry name" value="NAD(P)-bd_dom_sf"/>
</dbReference>
<evidence type="ECO:0000313" key="3">
    <source>
        <dbReference type="Proteomes" id="UP000288351"/>
    </source>
</evidence>
<organism evidence="2 3">
    <name type="scientific">Streptomyces noursei</name>
    <name type="common">Streptomyces albulus</name>
    <dbReference type="NCBI Taxonomy" id="1971"/>
    <lineage>
        <taxon>Bacteria</taxon>
        <taxon>Bacillati</taxon>
        <taxon>Actinomycetota</taxon>
        <taxon>Actinomycetes</taxon>
        <taxon>Kitasatosporales</taxon>
        <taxon>Streptomycetaceae</taxon>
        <taxon>Streptomyces</taxon>
    </lineage>
</organism>
<feature type="compositionally biased region" description="Pro residues" evidence="1">
    <location>
        <begin position="161"/>
        <end position="170"/>
    </location>
</feature>
<feature type="region of interest" description="Disordered" evidence="1">
    <location>
        <begin position="155"/>
        <end position="174"/>
    </location>
</feature>
<dbReference type="Proteomes" id="UP000288351">
    <property type="component" value="Unassembled WGS sequence"/>
</dbReference>
<evidence type="ECO:0000313" key="2">
    <source>
        <dbReference type="EMBL" id="GCB87786.1"/>
    </source>
</evidence>
<feature type="region of interest" description="Disordered" evidence="1">
    <location>
        <begin position="90"/>
        <end position="137"/>
    </location>
</feature>
<dbReference type="AlphaFoldDB" id="A0A401QQV9"/>
<reference evidence="2 3" key="1">
    <citation type="journal article" date="2019" name="Microbiol. Resour. Announc.">
        <title>Draft Genome Sequence of the Most Traditional epsilon-Poly-l-Lysine Producer, Streptomyces albulus NBRC14147.</title>
        <authorList>
            <person name="Yamanaka K."/>
            <person name="Hamano Y."/>
        </authorList>
    </citation>
    <scope>NUCLEOTIDE SEQUENCE [LARGE SCALE GENOMIC DNA]</scope>
    <source>
        <strain evidence="2 3">NBRC 14147</strain>
    </source>
</reference>
<accession>A0A401QQV9</accession>
<name>A0A401QQV9_STRNR</name>
<protein>
    <submittedName>
        <fullName evidence="2">Uncharacterized protein</fullName>
    </submittedName>
</protein>
<dbReference type="SUPFAM" id="SSF51735">
    <property type="entry name" value="NAD(P)-binding Rossmann-fold domains"/>
    <property type="match status" value="1"/>
</dbReference>
<proteinExistence type="predicted"/>
<comment type="caution">
    <text evidence="2">The sequence shown here is derived from an EMBL/GenBank/DDBJ whole genome shotgun (WGS) entry which is preliminary data.</text>
</comment>